<dbReference type="PANTHER" id="PTHR43409">
    <property type="entry name" value="ANAEROBIC MAGNESIUM-PROTOPORPHYRIN IX MONOMETHYL ESTER CYCLASE-RELATED"/>
    <property type="match status" value="1"/>
</dbReference>
<sequence length="566" mass="62363">MNTLITLINPNKVHPPITPYALDVLTTRLEQHGYTAEIVDLCFERESWPQALEAYFSSRPPPLLVGISVRNTDTLYAQQQRVFLPEHRQIVQKIRSLTSAPMVGGGVGFSTMPFACVDYFGLDFGVKGPGELILVDLADRLSHDGDPATVEGLLINQGDGRVTRVPTPDPDTALGGVGEIGAGQSRAWQVDTASAYTRRSGNRFKVDNLGYYERGGLGNILTKSGCPYACAHCVEPDAKGTAFAKRSVPSVVDELTELVDQGVCDVHTADSEFNLAIANTKAVLREIVRRKDSAPDSPLHKLRLWIYAQPKPFDEEFAELLAAAGCAGVNVAPDHVRDDMLEGWKVTRKGTRYYTWSDTEHLVKLCNKYGMACMVEVLAGMPGETWETLREAIDRTLALDATVSGFSLGLRCFPHQPLGQWLAQESAGVRHVLGTQSDGATEPIVLRTAEQCTSPVEYERQFMFQPDGTVRPVCYFSTGLPEDPATMADPAGRWLHTVELMWNHIDPTDYPRVMLPTAPGSSKDDNNYADNPFLTTLTAMGYRGAFWAKWRERDAILAEAGRRDIV</sequence>
<dbReference type="Gene3D" id="3.80.30.20">
    <property type="entry name" value="tm_1862 like domain"/>
    <property type="match status" value="1"/>
</dbReference>
<keyword evidence="3" id="KW-0479">Metal-binding</keyword>
<dbReference type="PROSITE" id="PS51332">
    <property type="entry name" value="B12_BINDING"/>
    <property type="match status" value="1"/>
</dbReference>
<dbReference type="CDD" id="cd01335">
    <property type="entry name" value="Radical_SAM"/>
    <property type="match status" value="1"/>
</dbReference>
<keyword evidence="2" id="KW-0949">S-adenosyl-L-methionine</keyword>
<dbReference type="SFLD" id="SFLDG01123">
    <property type="entry name" value="methyltransferase_(Class_B)"/>
    <property type="match status" value="1"/>
</dbReference>
<evidence type="ECO:0000256" key="1">
    <source>
        <dbReference type="ARBA" id="ARBA00001966"/>
    </source>
</evidence>
<dbReference type="InterPro" id="IPR030969">
    <property type="entry name" value="B12_rSAM_trp_MT"/>
</dbReference>
<dbReference type="PROSITE" id="PS51918">
    <property type="entry name" value="RADICAL_SAM"/>
    <property type="match status" value="1"/>
</dbReference>
<dbReference type="SUPFAM" id="SSF102114">
    <property type="entry name" value="Radical SAM enzymes"/>
    <property type="match status" value="1"/>
</dbReference>
<dbReference type="RefSeq" id="WP_345624788.1">
    <property type="nucleotide sequence ID" value="NZ_BAABIG010000100.1"/>
</dbReference>
<dbReference type="InterPro" id="IPR058240">
    <property type="entry name" value="rSAM_sf"/>
</dbReference>
<keyword evidence="5" id="KW-0411">Iron-sulfur</keyword>
<evidence type="ECO:0000259" key="6">
    <source>
        <dbReference type="PROSITE" id="PS51332"/>
    </source>
</evidence>
<comment type="cofactor">
    <cofactor evidence="1">
        <name>[4Fe-4S] cluster</name>
        <dbReference type="ChEBI" id="CHEBI:49883"/>
    </cofactor>
</comment>
<evidence type="ECO:0000256" key="3">
    <source>
        <dbReference type="ARBA" id="ARBA00022723"/>
    </source>
</evidence>
<keyword evidence="4" id="KW-0408">Iron</keyword>
<dbReference type="Pfam" id="PF04055">
    <property type="entry name" value="Radical_SAM"/>
    <property type="match status" value="1"/>
</dbReference>
<feature type="domain" description="B12-binding" evidence="6">
    <location>
        <begin position="1"/>
        <end position="148"/>
    </location>
</feature>
<dbReference type="InterPro" id="IPR051198">
    <property type="entry name" value="BchE-like"/>
</dbReference>
<dbReference type="SFLD" id="SFLDS00029">
    <property type="entry name" value="Radical_SAM"/>
    <property type="match status" value="1"/>
</dbReference>
<evidence type="ECO:0000259" key="7">
    <source>
        <dbReference type="PROSITE" id="PS51918"/>
    </source>
</evidence>
<evidence type="ECO:0000256" key="5">
    <source>
        <dbReference type="ARBA" id="ARBA00023014"/>
    </source>
</evidence>
<dbReference type="Gene3D" id="3.40.50.280">
    <property type="entry name" value="Cobalamin-binding domain"/>
    <property type="match status" value="1"/>
</dbReference>
<dbReference type="EMBL" id="BAABIG010000100">
    <property type="protein sequence ID" value="GAA4826324.1"/>
    <property type="molecule type" value="Genomic_DNA"/>
</dbReference>
<evidence type="ECO:0008006" key="10">
    <source>
        <dbReference type="Google" id="ProtNLM"/>
    </source>
</evidence>
<name>A0ABP9D573_9ACTN</name>
<organism evidence="8 9">
    <name type="scientific">Streptomyces ziwulingensis</name>
    <dbReference type="NCBI Taxonomy" id="1045501"/>
    <lineage>
        <taxon>Bacteria</taxon>
        <taxon>Bacillati</taxon>
        <taxon>Actinomycetota</taxon>
        <taxon>Actinomycetes</taxon>
        <taxon>Kitasatosporales</taxon>
        <taxon>Streptomycetaceae</taxon>
        <taxon>Streptomyces</taxon>
    </lineage>
</organism>
<feature type="domain" description="Radical SAM core" evidence="7">
    <location>
        <begin position="212"/>
        <end position="467"/>
    </location>
</feature>
<dbReference type="InterPro" id="IPR006638">
    <property type="entry name" value="Elp3/MiaA/NifB-like_rSAM"/>
</dbReference>
<evidence type="ECO:0000313" key="8">
    <source>
        <dbReference type="EMBL" id="GAA4826324.1"/>
    </source>
</evidence>
<reference evidence="9" key="1">
    <citation type="journal article" date="2019" name="Int. J. Syst. Evol. Microbiol.">
        <title>The Global Catalogue of Microorganisms (GCM) 10K type strain sequencing project: providing services to taxonomists for standard genome sequencing and annotation.</title>
        <authorList>
            <consortium name="The Broad Institute Genomics Platform"/>
            <consortium name="The Broad Institute Genome Sequencing Center for Infectious Disease"/>
            <person name="Wu L."/>
            <person name="Ma J."/>
        </authorList>
    </citation>
    <scope>NUCLEOTIDE SEQUENCE [LARGE SCALE GENOMIC DNA]</scope>
    <source>
        <strain evidence="9">JCM 18081</strain>
    </source>
</reference>
<dbReference type="NCBIfam" id="TIGR04428">
    <property type="entry name" value="B12_rSAM_trp_MT"/>
    <property type="match status" value="1"/>
</dbReference>
<evidence type="ECO:0000256" key="4">
    <source>
        <dbReference type="ARBA" id="ARBA00023004"/>
    </source>
</evidence>
<dbReference type="SFLD" id="SFLDG01082">
    <property type="entry name" value="B12-binding_domain_containing"/>
    <property type="match status" value="1"/>
</dbReference>
<dbReference type="PANTHER" id="PTHR43409:SF16">
    <property type="entry name" value="SLR0320 PROTEIN"/>
    <property type="match status" value="1"/>
</dbReference>
<evidence type="ECO:0000313" key="9">
    <source>
        <dbReference type="Proteomes" id="UP001501265"/>
    </source>
</evidence>
<gene>
    <name evidence="8" type="ORF">GCM10023220_70390</name>
</gene>
<evidence type="ECO:0000256" key="2">
    <source>
        <dbReference type="ARBA" id="ARBA00022691"/>
    </source>
</evidence>
<accession>A0ABP9D573</accession>
<comment type="caution">
    <text evidence="8">The sequence shown here is derived from an EMBL/GenBank/DDBJ whole genome shotgun (WGS) entry which is preliminary data.</text>
</comment>
<protein>
    <recommendedName>
        <fullName evidence="10">Tryptophan 2-C-methyltransferase</fullName>
    </recommendedName>
</protein>
<dbReference type="SFLD" id="SFLDF00322">
    <property type="entry name" value="tryptophan_2-C-methyltransfera"/>
    <property type="match status" value="1"/>
</dbReference>
<proteinExistence type="predicted"/>
<dbReference type="Proteomes" id="UP001501265">
    <property type="component" value="Unassembled WGS sequence"/>
</dbReference>
<dbReference type="SMART" id="SM00729">
    <property type="entry name" value="Elp3"/>
    <property type="match status" value="1"/>
</dbReference>
<dbReference type="InterPro" id="IPR007197">
    <property type="entry name" value="rSAM"/>
</dbReference>
<dbReference type="InterPro" id="IPR034466">
    <property type="entry name" value="Methyltransferase_Class_B"/>
</dbReference>
<dbReference type="InterPro" id="IPR023404">
    <property type="entry name" value="rSAM_horseshoe"/>
</dbReference>
<dbReference type="InterPro" id="IPR006158">
    <property type="entry name" value="Cobalamin-bd"/>
</dbReference>
<keyword evidence="9" id="KW-1185">Reference proteome</keyword>